<dbReference type="eggNOG" id="COG1211">
    <property type="taxonomic scope" value="Bacteria"/>
</dbReference>
<sequence length="225" mass="23987">MKTSVVIVCAGNSTRMGGVNKILLPLGDRKVIGVTMQAFQACESVAEIIIVARENDIPAIKAEAEAAGITKLADCAVGGATRQESVINGIKKISKETGLVAVHDGARPLVKPEHIEKVIKDASVFGGATLGVPVKDTIKTVDGGLITDTPPRSSLYITQTPQIFKRNLYFEGIDFALEHGLDFTDDCQLVEAIGGKVAMTVGDYTNIKITTPEDIDIAEVLLRQR</sequence>
<dbReference type="GO" id="GO:0050518">
    <property type="term" value="F:2-C-methyl-D-erythritol 4-phosphate cytidylyltransferase activity"/>
    <property type="evidence" value="ECO:0007669"/>
    <property type="project" value="UniProtKB-UniRule"/>
</dbReference>
<dbReference type="PATRIC" id="fig|1341157.4.peg.2109"/>
<dbReference type="Pfam" id="PF01128">
    <property type="entry name" value="IspD"/>
    <property type="match status" value="1"/>
</dbReference>
<dbReference type="UniPathway" id="UPA00056">
    <property type="reaction ID" value="UER00093"/>
</dbReference>
<comment type="catalytic activity">
    <reaction evidence="4">
        <text>2-C-methyl-D-erythritol 4-phosphate + CTP + H(+) = 4-CDP-2-C-methyl-D-erythritol + diphosphate</text>
        <dbReference type="Rhea" id="RHEA:13429"/>
        <dbReference type="ChEBI" id="CHEBI:15378"/>
        <dbReference type="ChEBI" id="CHEBI:33019"/>
        <dbReference type="ChEBI" id="CHEBI:37563"/>
        <dbReference type="ChEBI" id="CHEBI:57823"/>
        <dbReference type="ChEBI" id="CHEBI:58262"/>
        <dbReference type="EC" id="2.7.7.60"/>
    </reaction>
</comment>
<organism evidence="5 6">
    <name type="scientific">Ruminococcus flavefaciens 007c</name>
    <dbReference type="NCBI Taxonomy" id="1341157"/>
    <lineage>
        <taxon>Bacteria</taxon>
        <taxon>Bacillati</taxon>
        <taxon>Bacillota</taxon>
        <taxon>Clostridia</taxon>
        <taxon>Eubacteriales</taxon>
        <taxon>Oscillospiraceae</taxon>
        <taxon>Ruminococcus</taxon>
    </lineage>
</organism>
<keyword evidence="2 4" id="KW-0548">Nucleotidyltransferase</keyword>
<name>W7UY64_RUMFL</name>
<dbReference type="PANTHER" id="PTHR32125:SF4">
    <property type="entry name" value="2-C-METHYL-D-ERYTHRITOL 4-PHOSPHATE CYTIDYLYLTRANSFERASE, CHLOROPLASTIC"/>
    <property type="match status" value="1"/>
</dbReference>
<keyword evidence="1 4" id="KW-0808">Transferase</keyword>
<dbReference type="HAMAP" id="MF_00108">
    <property type="entry name" value="IspD"/>
    <property type="match status" value="1"/>
</dbReference>
<dbReference type="OrthoDB" id="9806837at2"/>
<dbReference type="InterPro" id="IPR050088">
    <property type="entry name" value="IspD/TarI_cytidylyltransf_bact"/>
</dbReference>
<dbReference type="Proteomes" id="UP000019365">
    <property type="component" value="Unassembled WGS sequence"/>
</dbReference>
<dbReference type="RefSeq" id="WP_037299669.1">
    <property type="nucleotide sequence ID" value="NZ_ATAX01000026.1"/>
</dbReference>
<gene>
    <name evidence="4" type="primary">ispD</name>
    <name evidence="5" type="ORF">RF007C_10190</name>
</gene>
<accession>W7UY64</accession>
<reference evidence="5 6" key="1">
    <citation type="journal article" date="2014" name="PLoS ONE">
        <title>Rumen cellulosomics: divergent fiber-degrading strategies revealed by comparative genome-wide analysis of six ruminococcal strains.</title>
        <authorList>
            <person name="Dassa B."/>
            <person name="Borovok I."/>
            <person name="Ruimy-Israeli V."/>
            <person name="Lamed R."/>
            <person name="Flint H.J."/>
            <person name="Duncan S.H."/>
            <person name="Henrissat B."/>
            <person name="Coutinho P."/>
            <person name="Morrison M."/>
            <person name="Mosoni P."/>
            <person name="Yeoman C.J."/>
            <person name="White B.A."/>
            <person name="Bayer E.A."/>
        </authorList>
    </citation>
    <scope>NUCLEOTIDE SEQUENCE [LARGE SCALE GENOMIC DNA]</scope>
    <source>
        <strain evidence="5 6">007c</strain>
    </source>
</reference>
<evidence type="ECO:0000313" key="5">
    <source>
        <dbReference type="EMBL" id="EWM53332.1"/>
    </source>
</evidence>
<dbReference type="GO" id="GO:0019288">
    <property type="term" value="P:isopentenyl diphosphate biosynthetic process, methylerythritol 4-phosphate pathway"/>
    <property type="evidence" value="ECO:0007669"/>
    <property type="project" value="UniProtKB-UniRule"/>
</dbReference>
<comment type="similarity">
    <text evidence="4">Belongs to the IspD/TarI cytidylyltransferase family. IspD subfamily.</text>
</comment>
<keyword evidence="6" id="KW-1185">Reference proteome</keyword>
<dbReference type="FunFam" id="3.90.550.10:FF:000003">
    <property type="entry name" value="2-C-methyl-D-erythritol 4-phosphate cytidylyltransferase"/>
    <property type="match status" value="1"/>
</dbReference>
<evidence type="ECO:0000313" key="6">
    <source>
        <dbReference type="Proteomes" id="UP000019365"/>
    </source>
</evidence>
<protein>
    <recommendedName>
        <fullName evidence="4">2-C-methyl-D-erythritol 4-phosphate cytidylyltransferase</fullName>
        <ecNumber evidence="4">2.7.7.60</ecNumber>
    </recommendedName>
    <alternativeName>
        <fullName evidence="4">4-diphosphocytidyl-2C-methyl-D-erythritol synthase</fullName>
    </alternativeName>
    <alternativeName>
        <fullName evidence="4">MEP cytidylyltransferase</fullName>
        <shortName evidence="4">MCT</shortName>
    </alternativeName>
</protein>
<feature type="site" description="Transition state stabilizer" evidence="4">
    <location>
        <position position="15"/>
    </location>
</feature>
<feature type="site" description="Positions MEP for the nucleophilic attack" evidence="4">
    <location>
        <position position="208"/>
    </location>
</feature>
<evidence type="ECO:0000256" key="2">
    <source>
        <dbReference type="ARBA" id="ARBA00022695"/>
    </source>
</evidence>
<evidence type="ECO:0000256" key="3">
    <source>
        <dbReference type="ARBA" id="ARBA00023229"/>
    </source>
</evidence>
<comment type="caution">
    <text evidence="5">The sequence shown here is derived from an EMBL/GenBank/DDBJ whole genome shotgun (WGS) entry which is preliminary data.</text>
</comment>
<dbReference type="Gene3D" id="3.90.550.10">
    <property type="entry name" value="Spore Coat Polysaccharide Biosynthesis Protein SpsA, Chain A"/>
    <property type="match status" value="1"/>
</dbReference>
<feature type="site" description="Transition state stabilizer" evidence="4">
    <location>
        <position position="21"/>
    </location>
</feature>
<dbReference type="NCBIfam" id="TIGR00453">
    <property type="entry name" value="ispD"/>
    <property type="match status" value="1"/>
</dbReference>
<evidence type="ECO:0000256" key="4">
    <source>
        <dbReference type="HAMAP-Rule" id="MF_00108"/>
    </source>
</evidence>
<dbReference type="SUPFAM" id="SSF53448">
    <property type="entry name" value="Nucleotide-diphospho-sugar transferases"/>
    <property type="match status" value="1"/>
</dbReference>
<dbReference type="EMBL" id="ATAX01000026">
    <property type="protein sequence ID" value="EWM53332.1"/>
    <property type="molecule type" value="Genomic_DNA"/>
</dbReference>
<dbReference type="InterPro" id="IPR034683">
    <property type="entry name" value="IspD/TarI"/>
</dbReference>
<dbReference type="CDD" id="cd02516">
    <property type="entry name" value="CDP-ME_synthetase"/>
    <property type="match status" value="1"/>
</dbReference>
<comment type="function">
    <text evidence="4">Catalyzes the formation of 4-diphosphocytidyl-2-C-methyl-D-erythritol from CTP and 2-C-methyl-D-erythritol 4-phosphate (MEP).</text>
</comment>
<feature type="site" description="Positions MEP for the nucleophilic attack" evidence="4">
    <location>
        <position position="152"/>
    </location>
</feature>
<dbReference type="InterPro" id="IPR029044">
    <property type="entry name" value="Nucleotide-diphossugar_trans"/>
</dbReference>
<proteinExistence type="inferred from homology"/>
<dbReference type="AlphaFoldDB" id="W7UY64"/>
<dbReference type="EC" id="2.7.7.60" evidence="4"/>
<comment type="pathway">
    <text evidence="4">Isoprenoid biosynthesis; isopentenyl diphosphate biosynthesis via DXP pathway; isopentenyl diphosphate from 1-deoxy-D-xylulose 5-phosphate: step 2/6.</text>
</comment>
<dbReference type="PANTHER" id="PTHR32125">
    <property type="entry name" value="2-C-METHYL-D-ERYTHRITOL 4-PHOSPHATE CYTIDYLYLTRANSFERASE, CHLOROPLASTIC"/>
    <property type="match status" value="1"/>
</dbReference>
<dbReference type="InterPro" id="IPR001228">
    <property type="entry name" value="IspD"/>
</dbReference>
<evidence type="ECO:0000256" key="1">
    <source>
        <dbReference type="ARBA" id="ARBA00022679"/>
    </source>
</evidence>
<keyword evidence="3 4" id="KW-0414">Isoprene biosynthesis</keyword>